<evidence type="ECO:0000313" key="3">
    <source>
        <dbReference type="Proteomes" id="UP000277858"/>
    </source>
</evidence>
<dbReference type="RefSeq" id="WP_051238159.1">
    <property type="nucleotide sequence ID" value="NZ_LR134473.1"/>
</dbReference>
<reference evidence="2 3" key="1">
    <citation type="submission" date="2018-12" db="EMBL/GenBank/DDBJ databases">
        <authorList>
            <consortium name="Pathogen Informatics"/>
        </authorList>
    </citation>
    <scope>NUCLEOTIDE SEQUENCE [LARGE SCALE GENOMIC DNA]</scope>
    <source>
        <strain evidence="2 3">NCTC13652</strain>
    </source>
</reference>
<evidence type="ECO:0000313" key="2">
    <source>
        <dbReference type="EMBL" id="VEI04096.1"/>
    </source>
</evidence>
<dbReference type="STRING" id="1122997.GCA_000425285_00796"/>
<dbReference type="EMBL" id="LR134473">
    <property type="protein sequence ID" value="VEI04096.1"/>
    <property type="molecule type" value="Genomic_DNA"/>
</dbReference>
<dbReference type="GO" id="GO:0009253">
    <property type="term" value="P:peptidoglycan catabolic process"/>
    <property type="evidence" value="ECO:0007669"/>
    <property type="project" value="InterPro"/>
</dbReference>
<keyword evidence="3" id="KW-1185">Reference proteome</keyword>
<name>A0A3S4YYK5_9ACTN</name>
<evidence type="ECO:0000259" key="1">
    <source>
        <dbReference type="SMART" id="SM00644"/>
    </source>
</evidence>
<gene>
    <name evidence="2" type="ORF">NCTC13652_02319</name>
</gene>
<organism evidence="2 3">
    <name type="scientific">Acidipropionibacterium jensenii</name>
    <dbReference type="NCBI Taxonomy" id="1749"/>
    <lineage>
        <taxon>Bacteria</taxon>
        <taxon>Bacillati</taxon>
        <taxon>Actinomycetota</taxon>
        <taxon>Actinomycetes</taxon>
        <taxon>Propionibacteriales</taxon>
        <taxon>Propionibacteriaceae</taxon>
        <taxon>Acidipropionibacterium</taxon>
    </lineage>
</organism>
<accession>A0A3S4YYK5</accession>
<dbReference type="Proteomes" id="UP000277858">
    <property type="component" value="Chromosome"/>
</dbReference>
<feature type="domain" description="N-acetylmuramoyl-L-alanine amidase" evidence="1">
    <location>
        <begin position="33"/>
        <end position="187"/>
    </location>
</feature>
<dbReference type="SMART" id="SM00644">
    <property type="entry name" value="Ami_2"/>
    <property type="match status" value="1"/>
</dbReference>
<proteinExistence type="predicted"/>
<dbReference type="OrthoDB" id="514320at2"/>
<dbReference type="InterPro" id="IPR002502">
    <property type="entry name" value="Amidase_domain"/>
</dbReference>
<dbReference type="AlphaFoldDB" id="A0A3S4YYK5"/>
<protein>
    <submittedName>
        <fullName evidence="2">N-acetylmuramoyl-L-alanine amidase</fullName>
    </submittedName>
</protein>
<dbReference type="Pfam" id="PF01510">
    <property type="entry name" value="Amidase_2"/>
    <property type="match status" value="1"/>
</dbReference>
<dbReference type="SUPFAM" id="SSF55846">
    <property type="entry name" value="N-acetylmuramoyl-L-alanine amidase-like"/>
    <property type="match status" value="1"/>
</dbReference>
<dbReference type="GO" id="GO:0008745">
    <property type="term" value="F:N-acetylmuramoyl-L-alanine amidase activity"/>
    <property type="evidence" value="ECO:0007669"/>
    <property type="project" value="InterPro"/>
</dbReference>
<dbReference type="Gene3D" id="3.40.80.10">
    <property type="entry name" value="Peptidoglycan recognition protein-like"/>
    <property type="match status" value="1"/>
</dbReference>
<dbReference type="CDD" id="cd06583">
    <property type="entry name" value="PGRP"/>
    <property type="match status" value="1"/>
</dbReference>
<dbReference type="InterPro" id="IPR036505">
    <property type="entry name" value="Amidase/PGRP_sf"/>
</dbReference>
<sequence>MATPLTADQQLAAYKAAGIKKIVQNRGWRTRGMWRISAKGWQPRGIIIHQTAGNLGSRTVQQYADDILNGDPACPDKCNVFIPPDGSLWVNAAGRANHCLQYSAKALAALTRETFPLAGKYHDLRGSQQNMNRYTYGVEMIATAPNAAQIETAARWAAALCRAHGWSAGAVAGHGEVADDRDYSDPGIDMGAFRARVAALIKSKNSPKELELTMSQYTAIMSKLAWLEKILIETQRRVTADKGTDEFTQKVVVENQKRINQVNATLSTISKESK</sequence>